<dbReference type="RefSeq" id="WP_308956550.1">
    <property type="nucleotide sequence ID" value="NZ_JAVICY010000018.1"/>
</dbReference>
<proteinExistence type="predicted"/>
<comment type="caution">
    <text evidence="2">The sequence shown here is derived from an EMBL/GenBank/DDBJ whole genome shotgun (WGS) entry which is preliminary data.</text>
</comment>
<dbReference type="Proteomes" id="UP001243195">
    <property type="component" value="Unassembled WGS sequence"/>
</dbReference>
<accession>A0AAW8JL06</accession>
<reference evidence="2" key="1">
    <citation type="submission" date="2023-08" db="EMBL/GenBank/DDBJ databases">
        <title>Emergence of clinically-relevant ST2 carbapenem-resistant Acinetobacter baumannii strains in hospital sewages in Zhejiang, East of China.</title>
        <authorList>
            <person name="Kaichao C."/>
            <person name="Zhang R."/>
        </authorList>
    </citation>
    <scope>NUCLEOTIDE SEQUENCE</scope>
    <source>
        <strain evidence="2">M-SY-60</strain>
    </source>
</reference>
<evidence type="ECO:0000256" key="1">
    <source>
        <dbReference type="SAM" id="MobiDB-lite"/>
    </source>
</evidence>
<name>A0AAW8JL06_9GAMM</name>
<evidence type="ECO:0000313" key="3">
    <source>
        <dbReference type="Proteomes" id="UP001243195"/>
    </source>
</evidence>
<protein>
    <recommendedName>
        <fullName evidence="4">DUF3829 domain-containing protein</fullName>
    </recommendedName>
</protein>
<dbReference type="EMBL" id="JAVIDA010000015">
    <property type="protein sequence ID" value="MDQ9072072.1"/>
    <property type="molecule type" value="Genomic_DNA"/>
</dbReference>
<feature type="compositionally biased region" description="Polar residues" evidence="1">
    <location>
        <begin position="332"/>
        <end position="345"/>
    </location>
</feature>
<sequence length="345" mass="39856">MKRNLKIFSVFLSLFILGACQKQENKADSADQNQASKIMCNEVDKGLSQYMDDWDPEAVSEFNDLVKTCVPQLSMQQRYAWLKASEDIYSNLLDNTSDEVINYIVNAKNPNSGISAEDLKSTYNNFDDDEQYMIDHFRDLYLQEYDVGDDGHDIYRTAKYKIDLFGPYLNKADLSFFEQQYLEEKIANGAVVKDSTLAVDFSTLASWILVWERYIAHHPNEHFSADAKARLKLYQSYLFFGVENSSVFDAHENNYINPKAWFAIKTLSKSDTPSGALAKQYMSYVQSNQMQWIKIHSQNSDEQDQRLETLYNHDLQSKFGLVPPFDDDQQKPSDNPEQTGQQQDQ</sequence>
<feature type="region of interest" description="Disordered" evidence="1">
    <location>
        <begin position="318"/>
        <end position="345"/>
    </location>
</feature>
<dbReference type="AlphaFoldDB" id="A0AAW8JL06"/>
<gene>
    <name evidence="2" type="ORF">RFH51_11440</name>
</gene>
<evidence type="ECO:0008006" key="4">
    <source>
        <dbReference type="Google" id="ProtNLM"/>
    </source>
</evidence>
<organism evidence="2 3">
    <name type="scientific">Acinetobacter gerneri</name>
    <dbReference type="NCBI Taxonomy" id="202952"/>
    <lineage>
        <taxon>Bacteria</taxon>
        <taxon>Pseudomonadati</taxon>
        <taxon>Pseudomonadota</taxon>
        <taxon>Gammaproteobacteria</taxon>
        <taxon>Moraxellales</taxon>
        <taxon>Moraxellaceae</taxon>
        <taxon>Acinetobacter</taxon>
    </lineage>
</organism>
<dbReference type="PROSITE" id="PS51257">
    <property type="entry name" value="PROKAR_LIPOPROTEIN"/>
    <property type="match status" value="1"/>
</dbReference>
<evidence type="ECO:0000313" key="2">
    <source>
        <dbReference type="EMBL" id="MDQ9072072.1"/>
    </source>
</evidence>